<dbReference type="GeneID" id="92045990"/>
<feature type="region of interest" description="Disordered" evidence="1">
    <location>
        <begin position="44"/>
        <end position="63"/>
    </location>
</feature>
<dbReference type="Proteomes" id="UP001433268">
    <property type="component" value="Unassembled WGS sequence"/>
</dbReference>
<accession>A0ABR1WCR8</accession>
<dbReference type="RefSeq" id="XP_066668272.1">
    <property type="nucleotide sequence ID" value="XM_066812930.1"/>
</dbReference>
<dbReference type="EMBL" id="JAQQWN010000006">
    <property type="protein sequence ID" value="KAK8080797.1"/>
    <property type="molecule type" value="Genomic_DNA"/>
</dbReference>
<feature type="compositionally biased region" description="Basic and acidic residues" evidence="1">
    <location>
        <begin position="44"/>
        <end position="53"/>
    </location>
</feature>
<evidence type="ECO:0000256" key="1">
    <source>
        <dbReference type="SAM" id="MobiDB-lite"/>
    </source>
</evidence>
<sequence>MNHLRSVRHHRYRHTTLAGDVDDGGARLEHGELVTGSDVHVALDRGRQSGRGEEEGEEGLGELHGAGVDGLQSFRAYGFVDPWICVGEIVAEPGSE</sequence>
<proteinExistence type="predicted"/>
<evidence type="ECO:0000313" key="2">
    <source>
        <dbReference type="EMBL" id="KAK8080797.1"/>
    </source>
</evidence>
<evidence type="ECO:0000313" key="3">
    <source>
        <dbReference type="Proteomes" id="UP001433268"/>
    </source>
</evidence>
<name>A0ABR1WCR8_9PEZI</name>
<reference evidence="2 3" key="1">
    <citation type="submission" date="2023-01" db="EMBL/GenBank/DDBJ databases">
        <title>Analysis of 21 Apiospora genomes using comparative genomics revels a genus with tremendous synthesis potential of carbohydrate active enzymes and secondary metabolites.</title>
        <authorList>
            <person name="Sorensen T."/>
        </authorList>
    </citation>
    <scope>NUCLEOTIDE SEQUENCE [LARGE SCALE GENOMIC DNA]</scope>
    <source>
        <strain evidence="2 3">CBS 114990</strain>
    </source>
</reference>
<organism evidence="2 3">
    <name type="scientific">Apiospora hydei</name>
    <dbReference type="NCBI Taxonomy" id="1337664"/>
    <lineage>
        <taxon>Eukaryota</taxon>
        <taxon>Fungi</taxon>
        <taxon>Dikarya</taxon>
        <taxon>Ascomycota</taxon>
        <taxon>Pezizomycotina</taxon>
        <taxon>Sordariomycetes</taxon>
        <taxon>Xylariomycetidae</taxon>
        <taxon>Amphisphaeriales</taxon>
        <taxon>Apiosporaceae</taxon>
        <taxon>Apiospora</taxon>
    </lineage>
</organism>
<comment type="caution">
    <text evidence="2">The sequence shown here is derived from an EMBL/GenBank/DDBJ whole genome shotgun (WGS) entry which is preliminary data.</text>
</comment>
<protein>
    <submittedName>
        <fullName evidence="2">Uncharacterized protein</fullName>
    </submittedName>
</protein>
<gene>
    <name evidence="2" type="ORF">PG997_008615</name>
</gene>
<keyword evidence="3" id="KW-1185">Reference proteome</keyword>